<reference evidence="1 2" key="1">
    <citation type="submission" date="2019-11" db="EMBL/GenBank/DDBJ databases">
        <title>Comparative genomics of hydrocarbon-degrading Desulfosarcina strains.</title>
        <authorList>
            <person name="Watanabe M."/>
            <person name="Kojima H."/>
            <person name="Fukui M."/>
        </authorList>
    </citation>
    <scope>NUCLEOTIDE SEQUENCE [LARGE SCALE GENOMIC DNA]</scope>
    <source>
        <strain evidence="1 2">PP31</strain>
    </source>
</reference>
<sequence>MTIKILKNLHFTGMFLLFLLLASCTGPNRAIRSDPSAKPTDQLIADLTPDIEALYLTWHDLDQIYKDMKFLERGLLFDPDDRQLGYVQKVGLYIQDASVRIHHRWEQLSILAYIRPDMLDDYLTLNVKALTATIDEIGYDDRFIAIYAGFIHQKAFIGDIDRARAKMKEAVGLLERLRGKLMPVGG</sequence>
<keyword evidence="2" id="KW-1185">Reference proteome</keyword>
<dbReference type="EMBL" id="AP021875">
    <property type="protein sequence ID" value="BBO73760.1"/>
    <property type="molecule type" value="Genomic_DNA"/>
</dbReference>
<proteinExistence type="predicted"/>
<evidence type="ECO:0008006" key="3">
    <source>
        <dbReference type="Google" id="ProtNLM"/>
    </source>
</evidence>
<dbReference type="OrthoDB" id="9846355at2"/>
<dbReference type="Proteomes" id="UP000427769">
    <property type="component" value="Chromosome"/>
</dbReference>
<dbReference type="RefSeq" id="WP_155302839.1">
    <property type="nucleotide sequence ID" value="NZ_AP021875.1"/>
</dbReference>
<gene>
    <name evidence="1" type="ORF">DSCW_11770</name>
</gene>
<organism evidence="1 2">
    <name type="scientific">Desulfosarcina widdelii</name>
    <dbReference type="NCBI Taxonomy" id="947919"/>
    <lineage>
        <taxon>Bacteria</taxon>
        <taxon>Pseudomonadati</taxon>
        <taxon>Thermodesulfobacteriota</taxon>
        <taxon>Desulfobacteria</taxon>
        <taxon>Desulfobacterales</taxon>
        <taxon>Desulfosarcinaceae</taxon>
        <taxon>Desulfosarcina</taxon>
    </lineage>
</organism>
<protein>
    <recommendedName>
        <fullName evidence="3">Lipoprotein</fullName>
    </recommendedName>
</protein>
<dbReference type="PROSITE" id="PS51257">
    <property type="entry name" value="PROKAR_LIPOPROTEIN"/>
    <property type="match status" value="1"/>
</dbReference>
<accession>A0A5K7YZE4</accession>
<evidence type="ECO:0000313" key="1">
    <source>
        <dbReference type="EMBL" id="BBO73760.1"/>
    </source>
</evidence>
<name>A0A5K7YZE4_9BACT</name>
<evidence type="ECO:0000313" key="2">
    <source>
        <dbReference type="Proteomes" id="UP000427769"/>
    </source>
</evidence>
<dbReference type="AlphaFoldDB" id="A0A5K7YZE4"/>
<dbReference type="KEGG" id="dwd:DSCW_11770"/>